<feature type="compositionally biased region" description="Gly residues" evidence="6">
    <location>
        <begin position="86"/>
        <end position="102"/>
    </location>
</feature>
<dbReference type="OrthoDB" id="498510at2759"/>
<dbReference type="PROSITE" id="PS00636">
    <property type="entry name" value="DNAJ_1"/>
    <property type="match status" value="1"/>
</dbReference>
<feature type="domain" description="Thioredoxin" evidence="8">
    <location>
        <begin position="145"/>
        <end position="270"/>
    </location>
</feature>
<dbReference type="KEGG" id="bpg:Bathy11g01370"/>
<sequence>MTIGFVGEILCAGGKDYYKVLGVDRQADDRTLKKAYRREAMKHHPDKGGSEEKFAEIGQAYEVLTDTEKRQIYDQYGEEGLKQREGGGGGGGGGGNPFGGGHPFGGFGGRGGNTFTFEFGGGGGGGGFDPFGDMFGGGGGGGRRQQQRREQPPREKEDLYDPKKGHKTKNLKRSKFPDSNAKNVWLIEFYAPWCQHCKRFVKDMEKLNEDLDGFARVGAVNCEKEKALCLQEGVSEYPKVKLRVAGVNKQYDGESVNYAKVKEWAFENLPSKAESIRKPEMFTKFREKHCPEGQGVKSVCVLYFNNKQTTPNWLKIASYNVGKVHKEVKFADVRAPNNQIALMFDVDKIPSLVVFCDGDFKRSVVGEKKEWMDDAAKPSDWSEPWLMEHANREYCDRKMRTRDIVGTTIDPSMDFSKMRVAKLKAMLAANNVSCQLCVEKGDFVKALKEFAASGGAKRDEL</sequence>
<feature type="region of interest" description="Disordered" evidence="6">
    <location>
        <begin position="80"/>
        <end position="102"/>
    </location>
</feature>
<dbReference type="PROSITE" id="PS51352">
    <property type="entry name" value="THIOREDOXIN_2"/>
    <property type="match status" value="1"/>
</dbReference>
<evidence type="ECO:0000259" key="8">
    <source>
        <dbReference type="PROSITE" id="PS51352"/>
    </source>
</evidence>
<dbReference type="SUPFAM" id="SSF68906">
    <property type="entry name" value="SAP domain"/>
    <property type="match status" value="1"/>
</dbReference>
<comment type="subcellular location">
    <subcellularLocation>
        <location evidence="1">Endoplasmic reticulum membrane</location>
        <topology evidence="1">Single-pass type IV membrane protein</topology>
    </subcellularLocation>
</comment>
<dbReference type="SMART" id="SM00271">
    <property type="entry name" value="DnaJ"/>
    <property type="match status" value="1"/>
</dbReference>
<dbReference type="SUPFAM" id="SSF46565">
    <property type="entry name" value="Chaperone J-domain"/>
    <property type="match status" value="1"/>
</dbReference>
<dbReference type="InterPro" id="IPR001623">
    <property type="entry name" value="DnaJ_domain"/>
</dbReference>
<dbReference type="PRINTS" id="PR00625">
    <property type="entry name" value="JDOMAIN"/>
</dbReference>
<dbReference type="Gene3D" id="3.40.30.10">
    <property type="entry name" value="Glutaredoxin"/>
    <property type="match status" value="1"/>
</dbReference>
<accession>K8EKA3</accession>
<evidence type="ECO:0000256" key="1">
    <source>
        <dbReference type="ARBA" id="ARBA00004163"/>
    </source>
</evidence>
<feature type="compositionally biased region" description="Basic and acidic residues" evidence="6">
    <location>
        <begin position="147"/>
        <end position="163"/>
    </location>
</feature>
<dbReference type="InterPro" id="IPR013766">
    <property type="entry name" value="Thioredoxin_domain"/>
</dbReference>
<evidence type="ECO:0000256" key="5">
    <source>
        <dbReference type="ARBA" id="ARBA00035043"/>
    </source>
</evidence>
<dbReference type="SUPFAM" id="SSF52833">
    <property type="entry name" value="Thioredoxin-like"/>
    <property type="match status" value="2"/>
</dbReference>
<dbReference type="InterPro" id="IPR052842">
    <property type="entry name" value="ER_Co-chaperone"/>
</dbReference>
<feature type="region of interest" description="Disordered" evidence="6">
    <location>
        <begin position="128"/>
        <end position="174"/>
    </location>
</feature>
<evidence type="ECO:0000256" key="4">
    <source>
        <dbReference type="ARBA" id="ARBA00035002"/>
    </source>
</evidence>
<dbReference type="Gene3D" id="1.10.720.30">
    <property type="entry name" value="SAP domain"/>
    <property type="match status" value="1"/>
</dbReference>
<evidence type="ECO:0000313" key="10">
    <source>
        <dbReference type="Proteomes" id="UP000198341"/>
    </source>
</evidence>
<gene>
    <name evidence="9" type="ordered locus">Bathy11g01370</name>
</gene>
<dbReference type="PANTHER" id="PTHR45184">
    <property type="entry name" value="DNAJ PROTEIN ERDJ3A"/>
    <property type="match status" value="1"/>
</dbReference>
<evidence type="ECO:0000313" key="9">
    <source>
        <dbReference type="EMBL" id="CCO18672.1"/>
    </source>
</evidence>
<dbReference type="PROSITE" id="PS50076">
    <property type="entry name" value="DNAJ_2"/>
    <property type="match status" value="1"/>
</dbReference>
<dbReference type="EMBL" id="FO082268">
    <property type="protein sequence ID" value="CCO18672.1"/>
    <property type="molecule type" value="Genomic_DNA"/>
</dbReference>
<dbReference type="InterPro" id="IPR036869">
    <property type="entry name" value="J_dom_sf"/>
</dbReference>
<dbReference type="GO" id="GO:0005789">
    <property type="term" value="C:endoplasmic reticulum membrane"/>
    <property type="evidence" value="ECO:0007669"/>
    <property type="project" value="UniProtKB-SubCell"/>
</dbReference>
<dbReference type="InterPro" id="IPR036361">
    <property type="entry name" value="SAP_dom_sf"/>
</dbReference>
<evidence type="ECO:0000256" key="3">
    <source>
        <dbReference type="ARBA" id="ARBA00023006"/>
    </source>
</evidence>
<evidence type="ECO:0000256" key="2">
    <source>
        <dbReference type="ARBA" id="ARBA00020921"/>
    </source>
</evidence>
<dbReference type="eggNOG" id="KOG0191">
    <property type="taxonomic scope" value="Eukaryota"/>
</dbReference>
<name>K8EKA3_9CHLO</name>
<dbReference type="GO" id="GO:0006914">
    <property type="term" value="P:autophagy"/>
    <property type="evidence" value="ECO:0007669"/>
    <property type="project" value="UniProtKB-KW"/>
</dbReference>
<dbReference type="InterPro" id="IPR036249">
    <property type="entry name" value="Thioredoxin-like_sf"/>
</dbReference>
<dbReference type="Gene3D" id="1.10.287.110">
    <property type="entry name" value="DnaJ domain"/>
    <property type="match status" value="1"/>
</dbReference>
<dbReference type="Pfam" id="PF00226">
    <property type="entry name" value="DnaJ"/>
    <property type="match status" value="1"/>
</dbReference>
<dbReference type="Pfam" id="PF10208">
    <property type="entry name" value="ARMET_C"/>
    <property type="match status" value="1"/>
</dbReference>
<protein>
    <recommendedName>
        <fullName evidence="2">DnaJ homolog subfamily C member 16</fullName>
    </recommendedName>
    <alternativeName>
        <fullName evidence="5">Endoplasmic reticulum DNA J domain-containing protein 8</fullName>
    </alternativeName>
</protein>
<evidence type="ECO:0000256" key="6">
    <source>
        <dbReference type="SAM" id="MobiDB-lite"/>
    </source>
</evidence>
<dbReference type="PANTHER" id="PTHR45184:SF1">
    <property type="entry name" value="DNAJ PROTEIN ERDJ3A"/>
    <property type="match status" value="1"/>
</dbReference>
<feature type="compositionally biased region" description="Gly residues" evidence="6">
    <location>
        <begin position="128"/>
        <end position="143"/>
    </location>
</feature>
<dbReference type="STRING" id="41875.K8EKA3"/>
<dbReference type="Proteomes" id="UP000198341">
    <property type="component" value="Chromosome 11"/>
</dbReference>
<dbReference type="eggNOG" id="KOG0714">
    <property type="taxonomic scope" value="Eukaryota"/>
</dbReference>
<dbReference type="AlphaFoldDB" id="K8EKA3"/>
<dbReference type="GeneID" id="19012817"/>
<dbReference type="CDD" id="cd06257">
    <property type="entry name" value="DnaJ"/>
    <property type="match status" value="1"/>
</dbReference>
<feature type="domain" description="J" evidence="7">
    <location>
        <begin position="16"/>
        <end position="77"/>
    </location>
</feature>
<reference evidence="9 10" key="1">
    <citation type="submission" date="2011-10" db="EMBL/GenBank/DDBJ databases">
        <authorList>
            <person name="Genoscope - CEA"/>
        </authorList>
    </citation>
    <scope>NUCLEOTIDE SEQUENCE [LARGE SCALE GENOMIC DNA]</scope>
    <source>
        <strain evidence="9 10">RCC 1105</strain>
    </source>
</reference>
<proteinExistence type="predicted"/>
<organism evidence="9 10">
    <name type="scientific">Bathycoccus prasinos</name>
    <dbReference type="NCBI Taxonomy" id="41875"/>
    <lineage>
        <taxon>Eukaryota</taxon>
        <taxon>Viridiplantae</taxon>
        <taxon>Chlorophyta</taxon>
        <taxon>Mamiellophyceae</taxon>
        <taxon>Mamiellales</taxon>
        <taxon>Bathycoccaceae</taxon>
        <taxon>Bathycoccus</taxon>
    </lineage>
</organism>
<keyword evidence="3" id="KW-0072">Autophagy</keyword>
<dbReference type="Pfam" id="PF00085">
    <property type="entry name" value="Thioredoxin"/>
    <property type="match status" value="1"/>
</dbReference>
<comment type="function">
    <text evidence="4">Plays an important role in regulating the size of autophagosomes during the formation process.</text>
</comment>
<keyword evidence="10" id="KW-1185">Reference proteome</keyword>
<evidence type="ECO:0000259" key="7">
    <source>
        <dbReference type="PROSITE" id="PS50076"/>
    </source>
</evidence>
<feature type="compositionally biased region" description="Basic residues" evidence="6">
    <location>
        <begin position="164"/>
        <end position="174"/>
    </location>
</feature>
<dbReference type="InterPro" id="IPR019345">
    <property type="entry name" value="ARMET_C"/>
</dbReference>
<dbReference type="InterPro" id="IPR018253">
    <property type="entry name" value="DnaJ_domain_CS"/>
</dbReference>
<dbReference type="RefSeq" id="XP_007510327.1">
    <property type="nucleotide sequence ID" value="XM_007510265.1"/>
</dbReference>